<proteinExistence type="predicted"/>
<evidence type="ECO:0000313" key="2">
    <source>
        <dbReference type="Proteomes" id="UP001500390"/>
    </source>
</evidence>
<comment type="caution">
    <text evidence="1">The sequence shown here is derived from an EMBL/GenBank/DDBJ whole genome shotgun (WGS) entry which is preliminary data.</text>
</comment>
<gene>
    <name evidence="1" type="ORF">GCM10023153_08220</name>
</gene>
<reference evidence="2" key="1">
    <citation type="journal article" date="2019" name="Int. J. Syst. Evol. Microbiol.">
        <title>The Global Catalogue of Microorganisms (GCM) 10K type strain sequencing project: providing services to taxonomists for standard genome sequencing and annotation.</title>
        <authorList>
            <consortium name="The Broad Institute Genomics Platform"/>
            <consortium name="The Broad Institute Genome Sequencing Center for Infectious Disease"/>
            <person name="Wu L."/>
            <person name="Ma J."/>
        </authorList>
    </citation>
    <scope>NUCLEOTIDE SEQUENCE [LARGE SCALE GENOMIC DNA]</scope>
    <source>
        <strain evidence="2">JCM 17738</strain>
    </source>
</reference>
<dbReference type="Proteomes" id="UP001500390">
    <property type="component" value="Unassembled WGS sequence"/>
</dbReference>
<dbReference type="EMBL" id="BAABFX010000015">
    <property type="protein sequence ID" value="GAA4390826.1"/>
    <property type="molecule type" value="Genomic_DNA"/>
</dbReference>
<accession>A0ABP8JHG3</accession>
<name>A0ABP8JHG3_9MICO</name>
<keyword evidence="2" id="KW-1185">Reference proteome</keyword>
<evidence type="ECO:0000313" key="1">
    <source>
        <dbReference type="EMBL" id="GAA4390826.1"/>
    </source>
</evidence>
<sequence length="375" mass="42202">MSVISRDGDVVESLRPLLDYFDIENRPMTAIGWTRSRSAAILRELLNGKGLSHEALDAENNTAAANFLRALLMFTGVLPGRASELDDTLEWLTQRLGAVQPQHQTIVRRYAMWHVLRRAKGRPHRPATRHHARERLLLALRLLSWLEAEGHGLQELSQSGFDRWLANGPPARVEIRDFISWAHRQGLVDELRVPLRRHSQPSEFLPTDRRWETLHRCIVDSSLPLNIRVAGALLLLFALGPTALTTMSVEQVVEHEGRVELIVGRTPIHLPDSLADLVLQQRKVAEESMSGWLFPRQHPGRHLNPGSLAARTKQCLGIGVRPSRNAALAHLAKELPVPVLADYLGLAHTTASQWAALVERQWTEYVVLRRAQDPA</sequence>
<protein>
    <submittedName>
        <fullName evidence="1">Uncharacterized protein</fullName>
    </submittedName>
</protein>
<organism evidence="1 2">
    <name type="scientific">Ornithinibacter aureus</name>
    <dbReference type="NCBI Taxonomy" id="622664"/>
    <lineage>
        <taxon>Bacteria</taxon>
        <taxon>Bacillati</taxon>
        <taxon>Actinomycetota</taxon>
        <taxon>Actinomycetes</taxon>
        <taxon>Micrococcales</taxon>
        <taxon>Intrasporangiaceae</taxon>
        <taxon>Ornithinibacter</taxon>
    </lineage>
</organism>
<dbReference type="RefSeq" id="WP_159899962.1">
    <property type="nucleotide sequence ID" value="NZ_BAABFX010000015.1"/>
</dbReference>